<dbReference type="EMBL" id="JAVRJZ010000526">
    <property type="protein sequence ID" value="KAK2702256.1"/>
    <property type="molecule type" value="Genomic_DNA"/>
</dbReference>
<accession>A0AA88HB18</accession>
<name>A0AA88HB18_ARTSF</name>
<protein>
    <submittedName>
        <fullName evidence="1">Uncharacterized protein</fullName>
    </submittedName>
</protein>
<proteinExistence type="predicted"/>
<organism evidence="1 2">
    <name type="scientific">Artemia franciscana</name>
    <name type="common">Brine shrimp</name>
    <name type="synonym">Artemia sanfranciscana</name>
    <dbReference type="NCBI Taxonomy" id="6661"/>
    <lineage>
        <taxon>Eukaryota</taxon>
        <taxon>Metazoa</taxon>
        <taxon>Ecdysozoa</taxon>
        <taxon>Arthropoda</taxon>
        <taxon>Crustacea</taxon>
        <taxon>Branchiopoda</taxon>
        <taxon>Anostraca</taxon>
        <taxon>Artemiidae</taxon>
        <taxon>Artemia</taxon>
    </lineage>
</organism>
<dbReference type="Proteomes" id="UP001187531">
    <property type="component" value="Unassembled WGS sequence"/>
</dbReference>
<evidence type="ECO:0000313" key="2">
    <source>
        <dbReference type="Proteomes" id="UP001187531"/>
    </source>
</evidence>
<gene>
    <name evidence="1" type="ORF">QYM36_019118</name>
</gene>
<keyword evidence="2" id="KW-1185">Reference proteome</keyword>
<evidence type="ECO:0000313" key="1">
    <source>
        <dbReference type="EMBL" id="KAK2702256.1"/>
    </source>
</evidence>
<comment type="caution">
    <text evidence="1">The sequence shown here is derived from an EMBL/GenBank/DDBJ whole genome shotgun (WGS) entry which is preliminary data.</text>
</comment>
<sequence length="128" mass="14627">MPHELLPVSPALFERTGTGADIWLRTGSKAALIDSVRMLSAIDSWPVNVTLRPEAKQEVLQDFMAFIRTRVLSKTATFENFACRIFRNITKELTDLTKLHVVRQIRWPAFDKGPRGLSYSPKKEQRLS</sequence>
<reference evidence="1" key="1">
    <citation type="submission" date="2023-07" db="EMBL/GenBank/DDBJ databases">
        <title>Chromosome-level genome assembly of Artemia franciscana.</title>
        <authorList>
            <person name="Jo E."/>
        </authorList>
    </citation>
    <scope>NUCLEOTIDE SEQUENCE</scope>
    <source>
        <tissue evidence="1">Whole body</tissue>
    </source>
</reference>
<dbReference type="AlphaFoldDB" id="A0AA88HB18"/>